<dbReference type="Gene3D" id="3.40.50.720">
    <property type="entry name" value="NAD(P)-binding Rossmann-like Domain"/>
    <property type="match status" value="1"/>
</dbReference>
<name>A0AAW2YSB5_9EUKA</name>
<evidence type="ECO:0000259" key="1">
    <source>
        <dbReference type="Pfam" id="PF05368"/>
    </source>
</evidence>
<dbReference type="PANTHER" id="PTHR47129:SF1">
    <property type="entry name" value="NMRA-LIKE DOMAIN-CONTAINING PROTEIN"/>
    <property type="match status" value="1"/>
</dbReference>
<keyword evidence="3" id="KW-1185">Reference proteome</keyword>
<evidence type="ECO:0000313" key="2">
    <source>
        <dbReference type="EMBL" id="KAL0479691.1"/>
    </source>
</evidence>
<dbReference type="Gene3D" id="3.90.25.10">
    <property type="entry name" value="UDP-galactose 4-epimerase, domain 1"/>
    <property type="match status" value="1"/>
</dbReference>
<dbReference type="AlphaFoldDB" id="A0AAW2YSB5"/>
<gene>
    <name evidence="2" type="ORF">AKO1_007522</name>
</gene>
<accession>A0AAW2YSB5</accession>
<dbReference type="InterPro" id="IPR008030">
    <property type="entry name" value="NmrA-like"/>
</dbReference>
<comment type="caution">
    <text evidence="2">The sequence shown here is derived from an EMBL/GenBank/DDBJ whole genome shotgun (WGS) entry which is preliminary data.</text>
</comment>
<dbReference type="InterPro" id="IPR052718">
    <property type="entry name" value="NmrA-type_oxidoreductase"/>
</dbReference>
<organism evidence="2 3">
    <name type="scientific">Acrasis kona</name>
    <dbReference type="NCBI Taxonomy" id="1008807"/>
    <lineage>
        <taxon>Eukaryota</taxon>
        <taxon>Discoba</taxon>
        <taxon>Heterolobosea</taxon>
        <taxon>Tetramitia</taxon>
        <taxon>Eutetramitia</taxon>
        <taxon>Acrasidae</taxon>
        <taxon>Acrasis</taxon>
    </lineage>
</organism>
<dbReference type="InterPro" id="IPR036291">
    <property type="entry name" value="NAD(P)-bd_dom_sf"/>
</dbReference>
<feature type="domain" description="NmrA-like" evidence="1">
    <location>
        <begin position="2"/>
        <end position="207"/>
    </location>
</feature>
<dbReference type="PANTHER" id="PTHR47129">
    <property type="entry name" value="QUINONE OXIDOREDUCTASE 2"/>
    <property type="match status" value="1"/>
</dbReference>
<evidence type="ECO:0000313" key="3">
    <source>
        <dbReference type="Proteomes" id="UP001431209"/>
    </source>
</evidence>
<dbReference type="EMBL" id="JAOPGA020000586">
    <property type="protein sequence ID" value="KAL0479691.1"/>
    <property type="molecule type" value="Genomic_DNA"/>
</dbReference>
<dbReference type="Proteomes" id="UP001431209">
    <property type="component" value="Unassembled WGS sequence"/>
</dbReference>
<proteinExistence type="predicted"/>
<sequence>MSKSVGVFPATGGLGGSTLKYLLEFSDPNSVTAILRKPETVLPKAKESATVRSADYDVPASLEHAFDGLSTLNIISYPSFEGEARFLRHKTAIDAARKSGVSHIFYSSLAFGGNCTDDSVALVMEAHLKTERYLKEIAASDSSFTYTVVRIGLYSESFPIYTASFDLNAPTSEIRIPHNGTGPGIAWAKREELGEAMARLISKYQNSDHKFPFVNQTILLSGPRVWTLNETVALFSILLKIPIHIKEVSIEEYASQPQVKRDLTYNGVDMSKEWADAWDAIRLCETAVVTPLLAQLLGRQPEGFEKTIQHMVEQKNN</sequence>
<protein>
    <submittedName>
        <fullName evidence="2">Quinone oxidoreductase</fullName>
    </submittedName>
</protein>
<dbReference type="Pfam" id="PF05368">
    <property type="entry name" value="NmrA"/>
    <property type="match status" value="1"/>
</dbReference>
<reference evidence="2 3" key="1">
    <citation type="submission" date="2024-03" db="EMBL/GenBank/DDBJ databases">
        <title>The Acrasis kona genome and developmental transcriptomes reveal deep origins of eukaryotic multicellular pathways.</title>
        <authorList>
            <person name="Sheikh S."/>
            <person name="Fu C.-J."/>
            <person name="Brown M.W."/>
            <person name="Baldauf S.L."/>
        </authorList>
    </citation>
    <scope>NUCLEOTIDE SEQUENCE [LARGE SCALE GENOMIC DNA]</scope>
    <source>
        <strain evidence="2 3">ATCC MYA-3509</strain>
    </source>
</reference>
<dbReference type="SUPFAM" id="SSF51735">
    <property type="entry name" value="NAD(P)-binding Rossmann-fold domains"/>
    <property type="match status" value="1"/>
</dbReference>